<gene>
    <name evidence="3" type="ORF">RFI_19697</name>
</gene>
<dbReference type="Pfam" id="PF08569">
    <property type="entry name" value="Mo25"/>
    <property type="match status" value="1"/>
</dbReference>
<accession>X6MUF8</accession>
<evidence type="ECO:0000313" key="3">
    <source>
        <dbReference type="EMBL" id="ETO17623.1"/>
    </source>
</evidence>
<reference evidence="3 4" key="1">
    <citation type="journal article" date="2013" name="Curr. Biol.">
        <title>The Genome of the Foraminiferan Reticulomyxa filosa.</title>
        <authorList>
            <person name="Glockner G."/>
            <person name="Hulsmann N."/>
            <person name="Schleicher M."/>
            <person name="Noegel A.A."/>
            <person name="Eichinger L."/>
            <person name="Gallinger C."/>
            <person name="Pawlowski J."/>
            <person name="Sierra R."/>
            <person name="Euteneuer U."/>
            <person name="Pillet L."/>
            <person name="Moustafa A."/>
            <person name="Platzer M."/>
            <person name="Groth M."/>
            <person name="Szafranski K."/>
            <person name="Schliwa M."/>
        </authorList>
    </citation>
    <scope>NUCLEOTIDE SEQUENCE [LARGE SCALE GENOMIC DNA]</scope>
</reference>
<keyword evidence="4" id="KW-1185">Reference proteome</keyword>
<name>X6MUF8_RETFI</name>
<dbReference type="AlphaFoldDB" id="X6MUF8"/>
<dbReference type="GO" id="GO:0035556">
    <property type="term" value="P:intracellular signal transduction"/>
    <property type="evidence" value="ECO:0007669"/>
    <property type="project" value="TreeGrafter"/>
</dbReference>
<comment type="caution">
    <text evidence="3">The sequence shown here is derived from an EMBL/GenBank/DDBJ whole genome shotgun (WGS) entry which is preliminary data.</text>
</comment>
<dbReference type="Proteomes" id="UP000023152">
    <property type="component" value="Unassembled WGS sequence"/>
</dbReference>
<evidence type="ECO:0000256" key="1">
    <source>
        <dbReference type="ARBA" id="ARBA00011012"/>
    </source>
</evidence>
<dbReference type="SUPFAM" id="SSF48371">
    <property type="entry name" value="ARM repeat"/>
    <property type="match status" value="1"/>
</dbReference>
<dbReference type="InterPro" id="IPR016024">
    <property type="entry name" value="ARM-type_fold"/>
</dbReference>
<sequence length="283" mass="32376">MHVLNVWLNKKKKKKKKNRDTVANAIVEEKSVENAVSAPTQLAAVASKEQGTKNEPNSSILEVPTQYGNDIGEVVLTATDAVTQLFVYAHNPNLIISSDAFEVLSILLNKHETISRKYIEQHIDVVFQFFNGSVMSENFVTQGKFLKLLGDVILSKHNAKIRMVYITNKNNLRIVMTLLKNSSRLISFESFHIFKIFVANPNKSEEVHIILFKNRDKLVKLLEEFQTQREESDAEFKREKEIIIDHLKNLEKPPRISLVHQKTLSRERLVGNNDDKVSSPTQQ</sequence>
<organism evidence="3 4">
    <name type="scientific">Reticulomyxa filosa</name>
    <dbReference type="NCBI Taxonomy" id="46433"/>
    <lineage>
        <taxon>Eukaryota</taxon>
        <taxon>Sar</taxon>
        <taxon>Rhizaria</taxon>
        <taxon>Retaria</taxon>
        <taxon>Foraminifera</taxon>
        <taxon>Monothalamids</taxon>
        <taxon>Reticulomyxidae</taxon>
        <taxon>Reticulomyxa</taxon>
    </lineage>
</organism>
<evidence type="ECO:0000256" key="2">
    <source>
        <dbReference type="SAM" id="Coils"/>
    </source>
</evidence>
<dbReference type="InterPro" id="IPR013878">
    <property type="entry name" value="Mo25"/>
</dbReference>
<keyword evidence="2" id="KW-0175">Coiled coil</keyword>
<dbReference type="OrthoDB" id="609103at2759"/>
<evidence type="ECO:0000313" key="4">
    <source>
        <dbReference type="Proteomes" id="UP000023152"/>
    </source>
</evidence>
<dbReference type="GO" id="GO:0043539">
    <property type="term" value="F:protein serine/threonine kinase activator activity"/>
    <property type="evidence" value="ECO:0007669"/>
    <property type="project" value="TreeGrafter"/>
</dbReference>
<dbReference type="EMBL" id="ASPP01016276">
    <property type="protein sequence ID" value="ETO17623.1"/>
    <property type="molecule type" value="Genomic_DNA"/>
</dbReference>
<evidence type="ECO:0008006" key="5">
    <source>
        <dbReference type="Google" id="ProtNLM"/>
    </source>
</evidence>
<proteinExistence type="inferred from homology"/>
<comment type="similarity">
    <text evidence="1">Belongs to the Mo25 family.</text>
</comment>
<feature type="coiled-coil region" evidence="2">
    <location>
        <begin position="215"/>
        <end position="242"/>
    </location>
</feature>
<dbReference type="PANTHER" id="PTHR10182:SF3">
    <property type="entry name" value="PROTEIN MO25"/>
    <property type="match status" value="1"/>
</dbReference>
<protein>
    <recommendedName>
        <fullName evidence="5">Calcium binding protein 39</fullName>
    </recommendedName>
</protein>
<dbReference type="PANTHER" id="PTHR10182">
    <property type="entry name" value="CALCIUM-BINDING PROTEIN 39-RELATED"/>
    <property type="match status" value="1"/>
</dbReference>
<dbReference type="Gene3D" id="1.25.10.10">
    <property type="entry name" value="Leucine-rich Repeat Variant"/>
    <property type="match status" value="1"/>
</dbReference>
<dbReference type="InterPro" id="IPR011989">
    <property type="entry name" value="ARM-like"/>
</dbReference>